<comment type="caution">
    <text evidence="6">The sequence shown here is derived from an EMBL/GenBank/DDBJ whole genome shotgun (WGS) entry which is preliminary data.</text>
</comment>
<dbReference type="STRING" id="87626.PTD2_17300"/>
<keyword evidence="7" id="KW-1185">Reference proteome</keyword>
<protein>
    <recommendedName>
        <fullName evidence="8">Flagellar brake protein</fullName>
    </recommendedName>
</protein>
<evidence type="ECO:0000313" key="7">
    <source>
        <dbReference type="Proteomes" id="UP000006201"/>
    </source>
</evidence>
<dbReference type="InterPro" id="IPR009875">
    <property type="entry name" value="PilZ_domain"/>
</dbReference>
<dbReference type="Gene3D" id="2.30.110.10">
    <property type="entry name" value="Electron Transport, Fmn-binding Protein, Chain A"/>
    <property type="match status" value="1"/>
</dbReference>
<keyword evidence="1" id="KW-0973">c-di-GMP</keyword>
<dbReference type="AlphaFoldDB" id="A4CB63"/>
<accession>A4CB63</accession>
<dbReference type="GO" id="GO:0035438">
    <property type="term" value="F:cyclic-di-GMP binding"/>
    <property type="evidence" value="ECO:0007669"/>
    <property type="project" value="InterPro"/>
</dbReference>
<evidence type="ECO:0000256" key="3">
    <source>
        <dbReference type="ARBA" id="ARBA00023143"/>
    </source>
</evidence>
<evidence type="ECO:0000259" key="5">
    <source>
        <dbReference type="Pfam" id="PF12945"/>
    </source>
</evidence>
<dbReference type="HOGENOM" id="CLU_103295_0_0_6"/>
<evidence type="ECO:0000256" key="1">
    <source>
        <dbReference type="ARBA" id="ARBA00022636"/>
    </source>
</evidence>
<evidence type="ECO:0000313" key="6">
    <source>
        <dbReference type="EMBL" id="EAR27600.1"/>
    </source>
</evidence>
<dbReference type="eggNOG" id="ENOG5033HT2">
    <property type="taxonomic scope" value="Bacteria"/>
</dbReference>
<dbReference type="InterPro" id="IPR012349">
    <property type="entry name" value="Split_barrel_FMN-bd"/>
</dbReference>
<dbReference type="Proteomes" id="UP000006201">
    <property type="component" value="Unassembled WGS sequence"/>
</dbReference>
<dbReference type="Pfam" id="PF07238">
    <property type="entry name" value="PilZ"/>
    <property type="match status" value="1"/>
</dbReference>
<keyword evidence="2" id="KW-0547">Nucleotide-binding</keyword>
<keyword evidence="3" id="KW-0975">Bacterial flagellum</keyword>
<sequence length="216" mass="24165">MKNSIHHTLIQLKPSSPITVEIITATGQRLGVRSFYIGYLADQYIFLHKPDCRKSPEVDHYLVPQTACTIRALSEEGRGAVLAFVTTIVKVIDIPTKMLVCTVPSNIASQPLRKDIRIPTSIPAQIKSASAMCDVMILDLSQHGCRVLIEKEHPVDLSIKKIQLRTIETQDQASLTLECEVCSVKRQGKFEIVGLQFNDTLSKEVELLIKQLIFNQ</sequence>
<dbReference type="EMBL" id="AAOH01000005">
    <property type="protein sequence ID" value="EAR27600.1"/>
    <property type="molecule type" value="Genomic_DNA"/>
</dbReference>
<dbReference type="OrthoDB" id="5761885at2"/>
<feature type="domain" description="Type III secretion system flagellar brake protein YcgR PilZN" evidence="5">
    <location>
        <begin position="14"/>
        <end position="104"/>
    </location>
</feature>
<dbReference type="Pfam" id="PF12945">
    <property type="entry name" value="PilZNR"/>
    <property type="match status" value="1"/>
</dbReference>
<proteinExistence type="predicted"/>
<dbReference type="InterPro" id="IPR009926">
    <property type="entry name" value="T3SS_YcgR_PilZN"/>
</dbReference>
<organism evidence="6 7">
    <name type="scientific">Pseudoalteromonas tunicata D2</name>
    <dbReference type="NCBI Taxonomy" id="87626"/>
    <lineage>
        <taxon>Bacteria</taxon>
        <taxon>Pseudomonadati</taxon>
        <taxon>Pseudomonadota</taxon>
        <taxon>Gammaproteobacteria</taxon>
        <taxon>Alteromonadales</taxon>
        <taxon>Pseudoalteromonadaceae</taxon>
        <taxon>Pseudoalteromonas</taxon>
    </lineage>
</organism>
<evidence type="ECO:0008006" key="8">
    <source>
        <dbReference type="Google" id="ProtNLM"/>
    </source>
</evidence>
<reference evidence="6 7" key="1">
    <citation type="submission" date="2006-02" db="EMBL/GenBank/DDBJ databases">
        <authorList>
            <person name="Moran M.A."/>
            <person name="Kjelleberg S."/>
            <person name="Egan S."/>
            <person name="Saunders N."/>
            <person name="Thomas T."/>
            <person name="Ferriera S."/>
            <person name="Johnson J."/>
            <person name="Kravitz S."/>
            <person name="Halpern A."/>
            <person name="Remington K."/>
            <person name="Beeson K."/>
            <person name="Tran B."/>
            <person name="Rogers Y.-H."/>
            <person name="Friedman R."/>
            <person name="Venter J.C."/>
        </authorList>
    </citation>
    <scope>NUCLEOTIDE SEQUENCE [LARGE SCALE GENOMIC DNA]</scope>
    <source>
        <strain evidence="6 7">D2</strain>
    </source>
</reference>
<feature type="domain" description="PilZ" evidence="4">
    <location>
        <begin position="112"/>
        <end position="214"/>
    </location>
</feature>
<dbReference type="SUPFAM" id="SSF141371">
    <property type="entry name" value="PilZ domain-like"/>
    <property type="match status" value="2"/>
</dbReference>
<gene>
    <name evidence="6" type="ORF">PTD2_17300</name>
</gene>
<evidence type="ECO:0000256" key="2">
    <source>
        <dbReference type="ARBA" id="ARBA00022741"/>
    </source>
</evidence>
<name>A4CB63_9GAMM</name>
<evidence type="ECO:0000259" key="4">
    <source>
        <dbReference type="Pfam" id="PF07238"/>
    </source>
</evidence>
<dbReference type="RefSeq" id="WP_009839432.1">
    <property type="nucleotide sequence ID" value="NZ_CH959301.1"/>
</dbReference>
<dbReference type="Gene3D" id="2.40.10.220">
    <property type="entry name" value="predicted glycosyltransferase like domains"/>
    <property type="match status" value="1"/>
</dbReference>